<evidence type="ECO:0000313" key="1">
    <source>
        <dbReference type="EMBL" id="QCS43163.1"/>
    </source>
</evidence>
<dbReference type="EMBL" id="CP040330">
    <property type="protein sequence ID" value="QCS43163.1"/>
    <property type="molecule type" value="Genomic_DNA"/>
</dbReference>
<dbReference type="Proteomes" id="UP000302218">
    <property type="component" value="Chromosome"/>
</dbReference>
<proteinExistence type="predicted"/>
<organism evidence="1 2">
    <name type="scientific">Natrinema versiforme</name>
    <dbReference type="NCBI Taxonomy" id="88724"/>
    <lineage>
        <taxon>Archaea</taxon>
        <taxon>Methanobacteriati</taxon>
        <taxon>Methanobacteriota</taxon>
        <taxon>Stenosarchaea group</taxon>
        <taxon>Halobacteria</taxon>
        <taxon>Halobacteriales</taxon>
        <taxon>Natrialbaceae</taxon>
        <taxon>Natrinema</taxon>
    </lineage>
</organism>
<evidence type="ECO:0000313" key="2">
    <source>
        <dbReference type="Proteomes" id="UP000302218"/>
    </source>
</evidence>
<dbReference type="AlphaFoldDB" id="A0A4P8WLT2"/>
<dbReference type="RefSeq" id="WP_138245632.1">
    <property type="nucleotide sequence ID" value="NZ_CP040330.1"/>
</dbReference>
<dbReference type="KEGG" id="nvr:FEJ81_12665"/>
<reference evidence="2" key="1">
    <citation type="submission" date="2019-05" db="EMBL/GenBank/DDBJ databases">
        <title>Genome sequence and methylation pattern of the halophilic Archaeon Natrinema versiforme BOL5-4.</title>
        <authorList>
            <person name="DasSarma P."/>
            <person name="Anton B.P."/>
            <person name="DasSarma S.L."/>
            <person name="Martinez F.L."/>
            <person name="Guzman D."/>
            <person name="Roberts R.J."/>
            <person name="DasSarma S."/>
        </authorList>
    </citation>
    <scope>NUCLEOTIDE SEQUENCE [LARGE SCALE GENOMIC DNA]</scope>
    <source>
        <strain evidence="2">BOL5-4</strain>
    </source>
</reference>
<accession>A0A4P8WLT2</accession>
<dbReference type="OrthoDB" id="174616at2157"/>
<dbReference type="GeneID" id="40266140"/>
<sequence length="209" mass="23094">MTRATRREAIAGIGTALASTGGASVVTGAADPSSVPEADRESDFPRCVYQPDGDGWAVTMPINMHVTVPGERAALAAIEDEFTGLENPRWTRVFPDSEAGAWDSDGEEFVASDVSVRRPRLGDEWNHVHVWEVDADRAAVHAHLDVIDLEYDYFHRGARYDAATREVRAHLAADDWRRETPYSIEYSVDEGKREDWGATGDTKLEYVSG</sequence>
<name>A0A4P8WLT2_9EURY</name>
<protein>
    <submittedName>
        <fullName evidence="1">Uncharacterized protein</fullName>
    </submittedName>
</protein>
<gene>
    <name evidence="1" type="ORF">FEJ81_12665</name>
</gene>